<dbReference type="Proteomes" id="UP000261212">
    <property type="component" value="Unassembled WGS sequence"/>
</dbReference>
<name>A0A3E3E0S6_9FIRM</name>
<dbReference type="GO" id="GO:0008081">
    <property type="term" value="F:phosphoric diester hydrolase activity"/>
    <property type="evidence" value="ECO:0007669"/>
    <property type="project" value="InterPro"/>
</dbReference>
<dbReference type="PROSITE" id="PS51704">
    <property type="entry name" value="GP_PDE"/>
    <property type="match status" value="1"/>
</dbReference>
<organism evidence="2 3">
    <name type="scientific">Anaerofustis stercorihominis</name>
    <dbReference type="NCBI Taxonomy" id="214853"/>
    <lineage>
        <taxon>Bacteria</taxon>
        <taxon>Bacillati</taxon>
        <taxon>Bacillota</taxon>
        <taxon>Clostridia</taxon>
        <taxon>Eubacteriales</taxon>
        <taxon>Eubacteriaceae</taxon>
        <taxon>Anaerofustis</taxon>
    </lineage>
</organism>
<dbReference type="Gene3D" id="3.20.20.190">
    <property type="entry name" value="Phosphatidylinositol (PI) phosphodiesterase"/>
    <property type="match status" value="1"/>
</dbReference>
<comment type="caution">
    <text evidence="2">The sequence shown here is derived from an EMBL/GenBank/DDBJ whole genome shotgun (WGS) entry which is preliminary data.</text>
</comment>
<dbReference type="InterPro" id="IPR030395">
    <property type="entry name" value="GP_PDE_dom"/>
</dbReference>
<dbReference type="Pfam" id="PF03009">
    <property type="entry name" value="GDPD"/>
    <property type="match status" value="1"/>
</dbReference>
<dbReference type="RefSeq" id="WP_117531214.1">
    <property type="nucleotide sequence ID" value="NZ_JBKXAL010000005.1"/>
</dbReference>
<dbReference type="InterPro" id="IPR017946">
    <property type="entry name" value="PLC-like_Pdiesterase_TIM-brl"/>
</dbReference>
<dbReference type="PANTHER" id="PTHR46211">
    <property type="entry name" value="GLYCEROPHOSPHORYL DIESTER PHOSPHODIESTERASE"/>
    <property type="match status" value="1"/>
</dbReference>
<dbReference type="AlphaFoldDB" id="A0A3E3E0S6"/>
<dbReference type="PANTHER" id="PTHR46211:SF1">
    <property type="entry name" value="GLYCEROPHOSPHODIESTER PHOSPHODIESTERASE, CYTOPLASMIC"/>
    <property type="match status" value="1"/>
</dbReference>
<proteinExistence type="predicted"/>
<dbReference type="CDD" id="cd08563">
    <property type="entry name" value="GDPD_TtGDE_like"/>
    <property type="match status" value="1"/>
</dbReference>
<dbReference type="EMBL" id="QUSM01000002">
    <property type="protein sequence ID" value="RGD75083.1"/>
    <property type="molecule type" value="Genomic_DNA"/>
</dbReference>
<dbReference type="SUPFAM" id="SSF51695">
    <property type="entry name" value="PLC-like phosphodiesterases"/>
    <property type="match status" value="1"/>
</dbReference>
<feature type="domain" description="GP-PDE" evidence="1">
    <location>
        <begin position="2"/>
        <end position="231"/>
    </location>
</feature>
<gene>
    <name evidence="2" type="ORF">DW687_01815</name>
</gene>
<sequence>MSKICAHRGMLKQKTENTISSFKEAMKYDIDSIELDVHLTKDNKLVVFHDFTLERMCDINEYIGELTYDEIKKIKINNEDNIPLFEEVLDLFTDTDINLNVELKSSSYLYNDIEQKTVNMIKDYNMEDYTIFSSFDHRALKNIKEIDKTLKVGALYEGFFENIINYAKENSFDAIHPQFLCIDENIMDKARECNIEVNCYTINTLREYNYIKNLNVDTIITNIADEILKRGE</sequence>
<accession>A0A3E3E0S6</accession>
<dbReference type="GO" id="GO:0006629">
    <property type="term" value="P:lipid metabolic process"/>
    <property type="evidence" value="ECO:0007669"/>
    <property type="project" value="InterPro"/>
</dbReference>
<evidence type="ECO:0000313" key="2">
    <source>
        <dbReference type="EMBL" id="RGD75083.1"/>
    </source>
</evidence>
<reference evidence="2 3" key="1">
    <citation type="submission" date="2018-08" db="EMBL/GenBank/DDBJ databases">
        <title>A genome reference for cultivated species of the human gut microbiota.</title>
        <authorList>
            <person name="Zou Y."/>
            <person name="Xue W."/>
            <person name="Luo G."/>
        </authorList>
    </citation>
    <scope>NUCLEOTIDE SEQUENCE [LARGE SCALE GENOMIC DNA]</scope>
    <source>
        <strain evidence="2 3">AM25-6</strain>
    </source>
</reference>
<evidence type="ECO:0000313" key="3">
    <source>
        <dbReference type="Proteomes" id="UP000261212"/>
    </source>
</evidence>
<evidence type="ECO:0000259" key="1">
    <source>
        <dbReference type="PROSITE" id="PS51704"/>
    </source>
</evidence>
<protein>
    <submittedName>
        <fullName evidence="2">Glycerophosphodiester phosphodiesterase</fullName>
    </submittedName>
</protein>